<sequence>MLALAQVALVFAFFGCPSEATFAIELNDDFDQCAPDVPLITLNVSGLEFSPIEGGTSMHISGSMVFMEDYVAPVRLNLWSLRLERGTWVPGSIERTEMNMCGKLMSPLEPWFFFTRHFRQKRCPFKAGHVETLSNIEVGSFGLELPASFAGDWKFFMELERHLNGHLVKQCLSMSASIVEV</sequence>
<name>A0A6I8U2Q3_AEDAE</name>
<evidence type="ECO:0000313" key="2">
    <source>
        <dbReference type="Proteomes" id="UP000008820"/>
    </source>
</evidence>
<reference evidence="1 2" key="1">
    <citation type="submission" date="2017-06" db="EMBL/GenBank/DDBJ databases">
        <title>Aedes aegypti genome working group (AGWG) sequencing and assembly.</title>
        <authorList>
            <consortium name="Aedes aegypti Genome Working Group (AGWG)"/>
            <person name="Matthews B.J."/>
        </authorList>
    </citation>
    <scope>NUCLEOTIDE SEQUENCE [LARGE SCALE GENOMIC DNA]</scope>
    <source>
        <strain evidence="1 2">LVP_AGWG</strain>
    </source>
</reference>
<proteinExistence type="predicted"/>
<dbReference type="OrthoDB" id="7757521at2759"/>
<keyword evidence="2" id="KW-1185">Reference proteome</keyword>
<accession>A0A6I8U2Q3</accession>
<dbReference type="Proteomes" id="UP000008820">
    <property type="component" value="Chromosome 2"/>
</dbReference>
<protein>
    <submittedName>
        <fullName evidence="1">Uncharacterized protein</fullName>
    </submittedName>
</protein>
<reference evidence="1" key="2">
    <citation type="submission" date="2020-05" db="UniProtKB">
        <authorList>
            <consortium name="EnsemblMetazoa"/>
        </authorList>
    </citation>
    <scope>IDENTIFICATION</scope>
    <source>
        <strain evidence="1">LVP_AGWG</strain>
    </source>
</reference>
<dbReference type="AlphaFoldDB" id="A0A6I8U2Q3"/>
<gene>
    <name evidence="1" type="primary">110676928</name>
</gene>
<dbReference type="InParanoid" id="A0A6I8U2Q3"/>
<organism evidence="1 2">
    <name type="scientific">Aedes aegypti</name>
    <name type="common">Yellowfever mosquito</name>
    <name type="synonym">Culex aegypti</name>
    <dbReference type="NCBI Taxonomy" id="7159"/>
    <lineage>
        <taxon>Eukaryota</taxon>
        <taxon>Metazoa</taxon>
        <taxon>Ecdysozoa</taxon>
        <taxon>Arthropoda</taxon>
        <taxon>Hexapoda</taxon>
        <taxon>Insecta</taxon>
        <taxon>Pterygota</taxon>
        <taxon>Neoptera</taxon>
        <taxon>Endopterygota</taxon>
        <taxon>Diptera</taxon>
        <taxon>Nematocera</taxon>
        <taxon>Culicoidea</taxon>
        <taxon>Culicidae</taxon>
        <taxon>Culicinae</taxon>
        <taxon>Aedini</taxon>
        <taxon>Aedes</taxon>
        <taxon>Stegomyia</taxon>
    </lineage>
</organism>
<evidence type="ECO:0000313" key="1">
    <source>
        <dbReference type="EnsemblMetazoa" id="AAEL024552-PA"/>
    </source>
</evidence>
<dbReference type="EnsemblMetazoa" id="AAEL024552-RA">
    <property type="protein sequence ID" value="AAEL024552-PA"/>
    <property type="gene ID" value="AAEL024552"/>
</dbReference>